<feature type="transmembrane region" description="Helical" evidence="8">
    <location>
        <begin position="57"/>
        <end position="76"/>
    </location>
</feature>
<dbReference type="RefSeq" id="WP_184785680.1">
    <property type="nucleotide sequence ID" value="NZ_BONT01000034.1"/>
</dbReference>
<organism evidence="9 10">
    <name type="scientific">Phytomonospora endophytica</name>
    <dbReference type="NCBI Taxonomy" id="714109"/>
    <lineage>
        <taxon>Bacteria</taxon>
        <taxon>Bacillati</taxon>
        <taxon>Actinomycetota</taxon>
        <taxon>Actinomycetes</taxon>
        <taxon>Micromonosporales</taxon>
        <taxon>Micromonosporaceae</taxon>
        <taxon>Phytomonospora</taxon>
    </lineage>
</organism>
<evidence type="ECO:0000256" key="5">
    <source>
        <dbReference type="ARBA" id="ARBA00022692"/>
    </source>
</evidence>
<reference evidence="9 10" key="1">
    <citation type="submission" date="2020-08" db="EMBL/GenBank/DDBJ databases">
        <title>Genomic Encyclopedia of Type Strains, Phase IV (KMG-IV): sequencing the most valuable type-strain genomes for metagenomic binning, comparative biology and taxonomic classification.</title>
        <authorList>
            <person name="Goeker M."/>
        </authorList>
    </citation>
    <scope>NUCLEOTIDE SEQUENCE [LARGE SCALE GENOMIC DNA]</scope>
    <source>
        <strain evidence="9 10">YIM 65646</strain>
    </source>
</reference>
<dbReference type="Pfam" id="PF01032">
    <property type="entry name" value="FecCD"/>
    <property type="match status" value="2"/>
</dbReference>
<comment type="caution">
    <text evidence="9">The sequence shown here is derived from an EMBL/GenBank/DDBJ whole genome shotgun (WGS) entry which is preliminary data.</text>
</comment>
<dbReference type="SUPFAM" id="SSF81345">
    <property type="entry name" value="ABC transporter involved in vitamin B12 uptake, BtuC"/>
    <property type="match status" value="2"/>
</dbReference>
<keyword evidence="7 8" id="KW-0472">Membrane</keyword>
<dbReference type="GO" id="GO:0022857">
    <property type="term" value="F:transmembrane transporter activity"/>
    <property type="evidence" value="ECO:0007669"/>
    <property type="project" value="InterPro"/>
</dbReference>
<feature type="transmembrane region" description="Helical" evidence="8">
    <location>
        <begin position="614"/>
        <end position="632"/>
    </location>
</feature>
<feature type="transmembrane region" description="Helical" evidence="8">
    <location>
        <begin position="349"/>
        <end position="369"/>
    </location>
</feature>
<dbReference type="GO" id="GO:0005886">
    <property type="term" value="C:plasma membrane"/>
    <property type="evidence" value="ECO:0007669"/>
    <property type="project" value="UniProtKB-SubCell"/>
</dbReference>
<feature type="transmembrane region" description="Helical" evidence="8">
    <location>
        <begin position="456"/>
        <end position="476"/>
    </location>
</feature>
<dbReference type="AlphaFoldDB" id="A0A841F747"/>
<dbReference type="CDD" id="cd06550">
    <property type="entry name" value="TM_ABC_iron-siderophores_like"/>
    <property type="match status" value="2"/>
</dbReference>
<dbReference type="Proteomes" id="UP000548476">
    <property type="component" value="Unassembled WGS sequence"/>
</dbReference>
<protein>
    <submittedName>
        <fullName evidence="9">Iron complex transport system permease protein</fullName>
    </submittedName>
</protein>
<feature type="transmembrane region" description="Helical" evidence="8">
    <location>
        <begin position="187"/>
        <end position="208"/>
    </location>
</feature>
<evidence type="ECO:0000313" key="9">
    <source>
        <dbReference type="EMBL" id="MBB6032821.1"/>
    </source>
</evidence>
<keyword evidence="10" id="KW-1185">Reference proteome</keyword>
<feature type="transmembrane region" description="Helical" evidence="8">
    <location>
        <begin position="533"/>
        <end position="550"/>
    </location>
</feature>
<dbReference type="GO" id="GO:0033214">
    <property type="term" value="P:siderophore-iron import into cell"/>
    <property type="evidence" value="ECO:0007669"/>
    <property type="project" value="TreeGrafter"/>
</dbReference>
<dbReference type="EMBL" id="JACHGT010000001">
    <property type="protein sequence ID" value="MBB6032821.1"/>
    <property type="molecule type" value="Genomic_DNA"/>
</dbReference>
<feature type="transmembrane region" description="Helical" evidence="8">
    <location>
        <begin position="146"/>
        <end position="167"/>
    </location>
</feature>
<dbReference type="InterPro" id="IPR000522">
    <property type="entry name" value="ABC_transptr_permease_BtuC"/>
</dbReference>
<dbReference type="InterPro" id="IPR037294">
    <property type="entry name" value="ABC_BtuC-like"/>
</dbReference>
<evidence type="ECO:0000256" key="6">
    <source>
        <dbReference type="ARBA" id="ARBA00022989"/>
    </source>
</evidence>
<feature type="transmembrane region" description="Helical" evidence="8">
    <location>
        <begin position="309"/>
        <end position="329"/>
    </location>
</feature>
<feature type="transmembrane region" description="Helical" evidence="8">
    <location>
        <begin position="431"/>
        <end position="449"/>
    </location>
</feature>
<feature type="transmembrane region" description="Helical" evidence="8">
    <location>
        <begin position="88"/>
        <end position="108"/>
    </location>
</feature>
<evidence type="ECO:0000256" key="2">
    <source>
        <dbReference type="ARBA" id="ARBA00007935"/>
    </source>
</evidence>
<feature type="transmembrane region" description="Helical" evidence="8">
    <location>
        <begin position="114"/>
        <end position="134"/>
    </location>
</feature>
<dbReference type="PANTHER" id="PTHR30472">
    <property type="entry name" value="FERRIC ENTEROBACTIN TRANSPORT SYSTEM PERMEASE PROTEIN"/>
    <property type="match status" value="1"/>
</dbReference>
<sequence length="668" mass="66710">MSTLPTAHPGHPQLRGRLLWGAAALLALAGVAVVHLNQGAAGELTEAVLLGARLPRLLAGLVVGVALGVAGVLVQGVTRNPLASSDTLGVNAGAYLGVVVATVAVPVLPGLALLSGGLAAFVGGVAAMALVWTLTSRGPRTPGRVLLAGTAVSFAAGSIAALLLLLNEPLAGQLFFWGNGTLVQNSMTRPTVIGVIVVLAVAAAFALARPLDLLRLGDDAAEAMGVPVGRIRLAALGLAVLCAAAAVTVAGPISFVGLLAPIAVRRLGLRPHVWLIPFAGITGAALLLAADVAARLIAPPSAGAGELPVGILAALLGGPVFILLARKIVTGDEGGGAAVAVRGPMTRRAYTLLLAGGLLVFAAAVVIAVRVGEVHIAWSALLPWSGDDLAHDILGSRVPRVLVAALAGAMLAAAGSSVQAVVRNPLAEPQLLGITGGAAVGAVALITLAPGAPAEAIPLLAMAGGVLALGLVLLAARSKGGHLDPTRVILIGIGVAATCMALVDLLAVRAHMNISAALVWLSGSTYARGEDQVWWLVPGLLIVVALVWSARPLNMLALGEDLPRSLGLGLGRTRVLALTGGAVLAALTAGAIGAVGFVGLVAPHLARRVAGTDHRRLVPVSALFGATLLVVADTLGRSVLAPRGIPVGIVTALIGAPYLVWLLRRSGR</sequence>
<proteinExistence type="inferred from homology"/>
<evidence type="ECO:0000256" key="7">
    <source>
        <dbReference type="ARBA" id="ARBA00023136"/>
    </source>
</evidence>
<keyword evidence="6 8" id="KW-1133">Transmembrane helix</keyword>
<keyword evidence="3" id="KW-0813">Transport</keyword>
<feature type="transmembrane region" description="Helical" evidence="8">
    <location>
        <begin position="233"/>
        <end position="262"/>
    </location>
</feature>
<feature type="transmembrane region" description="Helical" evidence="8">
    <location>
        <begin position="644"/>
        <end position="663"/>
    </location>
</feature>
<comment type="similarity">
    <text evidence="2">Belongs to the binding-protein-dependent transport system permease family. FecCD subfamily.</text>
</comment>
<evidence type="ECO:0000313" key="10">
    <source>
        <dbReference type="Proteomes" id="UP000548476"/>
    </source>
</evidence>
<dbReference type="PANTHER" id="PTHR30472:SF37">
    <property type="entry name" value="FE(3+) DICITRATE TRANSPORT SYSTEM PERMEASE PROTEIN FECD-RELATED"/>
    <property type="match status" value="1"/>
</dbReference>
<evidence type="ECO:0000256" key="1">
    <source>
        <dbReference type="ARBA" id="ARBA00004651"/>
    </source>
</evidence>
<feature type="transmembrane region" description="Helical" evidence="8">
    <location>
        <begin position="18"/>
        <end position="37"/>
    </location>
</feature>
<keyword evidence="4" id="KW-1003">Cell membrane</keyword>
<accession>A0A841F747</accession>
<name>A0A841F747_9ACTN</name>
<evidence type="ECO:0000256" key="3">
    <source>
        <dbReference type="ARBA" id="ARBA00022448"/>
    </source>
</evidence>
<feature type="transmembrane region" description="Helical" evidence="8">
    <location>
        <begin position="575"/>
        <end position="602"/>
    </location>
</feature>
<gene>
    <name evidence="9" type="ORF">HNR73_000663</name>
</gene>
<feature type="transmembrane region" description="Helical" evidence="8">
    <location>
        <begin position="488"/>
        <end position="512"/>
    </location>
</feature>
<feature type="transmembrane region" description="Helical" evidence="8">
    <location>
        <begin position="274"/>
        <end position="297"/>
    </location>
</feature>
<comment type="subcellular location">
    <subcellularLocation>
        <location evidence="1">Cell membrane</location>
        <topology evidence="1">Multi-pass membrane protein</topology>
    </subcellularLocation>
</comment>
<evidence type="ECO:0000256" key="8">
    <source>
        <dbReference type="SAM" id="Phobius"/>
    </source>
</evidence>
<evidence type="ECO:0000256" key="4">
    <source>
        <dbReference type="ARBA" id="ARBA00022475"/>
    </source>
</evidence>
<keyword evidence="5 8" id="KW-0812">Transmembrane</keyword>
<dbReference type="Gene3D" id="1.10.3470.10">
    <property type="entry name" value="ABC transporter involved in vitamin B12 uptake, BtuC"/>
    <property type="match status" value="2"/>
</dbReference>